<gene>
    <name evidence="1" type="ORF">IC621_03735</name>
</gene>
<dbReference type="AlphaFoldDB" id="A0A926NEG2"/>
<comment type="caution">
    <text evidence="1">The sequence shown here is derived from an EMBL/GenBank/DDBJ whole genome shotgun (WGS) entry which is preliminary data.</text>
</comment>
<evidence type="ECO:0000313" key="2">
    <source>
        <dbReference type="Proteomes" id="UP000626844"/>
    </source>
</evidence>
<accession>A0A926NEG2</accession>
<sequence>MEKFYCPNCMLLLDSLIPCQYCQNTELKQINIQVQSQHLKKVEGNDS</sequence>
<evidence type="ECO:0000313" key="1">
    <source>
        <dbReference type="EMBL" id="MBD1379335.1"/>
    </source>
</evidence>
<name>A0A926NEG2_9BACI</name>
<reference evidence="1" key="1">
    <citation type="submission" date="2020-09" db="EMBL/GenBank/DDBJ databases">
        <title>A novel bacterium of genus Bacillus, isolated from South China Sea.</title>
        <authorList>
            <person name="Huang H."/>
            <person name="Mo K."/>
            <person name="Hu Y."/>
        </authorList>
    </citation>
    <scope>NUCLEOTIDE SEQUENCE</scope>
    <source>
        <strain evidence="1">IB182487</strain>
    </source>
</reference>
<proteinExistence type="predicted"/>
<dbReference type="EMBL" id="JACXAI010000003">
    <property type="protein sequence ID" value="MBD1379335.1"/>
    <property type="molecule type" value="Genomic_DNA"/>
</dbReference>
<organism evidence="1 2">
    <name type="scientific">Metabacillus arenae</name>
    <dbReference type="NCBI Taxonomy" id="2771434"/>
    <lineage>
        <taxon>Bacteria</taxon>
        <taxon>Bacillati</taxon>
        <taxon>Bacillota</taxon>
        <taxon>Bacilli</taxon>
        <taxon>Bacillales</taxon>
        <taxon>Bacillaceae</taxon>
        <taxon>Metabacillus</taxon>
    </lineage>
</organism>
<dbReference type="Proteomes" id="UP000626844">
    <property type="component" value="Unassembled WGS sequence"/>
</dbReference>
<keyword evidence="2" id="KW-1185">Reference proteome</keyword>
<protein>
    <submittedName>
        <fullName evidence="1">Uncharacterized protein</fullName>
    </submittedName>
</protein>
<dbReference type="RefSeq" id="WP_191155881.1">
    <property type="nucleotide sequence ID" value="NZ_JACXAI010000003.1"/>
</dbReference>